<evidence type="ECO:0000256" key="5">
    <source>
        <dbReference type="ARBA" id="ARBA00023136"/>
    </source>
</evidence>
<dbReference type="EMBL" id="CP026952">
    <property type="protein sequence ID" value="AWB92992.1"/>
    <property type="molecule type" value="Genomic_DNA"/>
</dbReference>
<sequence length="286" mass="30413">MGALIGLMAGVGILLVLWTFSEPDWQPTSRTSARRHPVADLLQRAGVDGVSPAQLVALCVLAFAIGAVVMAGVSGVAAIGVVFGAMAAGVPVAILRGRAMRRLRDHAALWPDAVDNLASAVRAGLSLPEALIQLGERGPEGLRDAFEQFGRDYQGTGRFNDSLDRLKDRLADPVGDRVVEALRIARDVGGGDLGRMLRSLSGFLREDLRTRGELESRQSWTVNGARLAVAAPWAVLLLMCLQGDVVGRFASGTGLIVLTAGAVLCVVAYRLMMWIGRLPAERRILA</sequence>
<name>A0A2S0WNW0_9ACTN</name>
<organism evidence="6 7">
    <name type="scientific">Aeromicrobium chenweiae</name>
    <dbReference type="NCBI Taxonomy" id="2079793"/>
    <lineage>
        <taxon>Bacteria</taxon>
        <taxon>Bacillati</taxon>
        <taxon>Actinomycetota</taxon>
        <taxon>Actinomycetes</taxon>
        <taxon>Propionibacteriales</taxon>
        <taxon>Nocardioidaceae</taxon>
        <taxon>Aeromicrobium</taxon>
    </lineage>
</organism>
<dbReference type="InterPro" id="IPR042094">
    <property type="entry name" value="T2SS_GspF_sf"/>
</dbReference>
<evidence type="ECO:0000256" key="1">
    <source>
        <dbReference type="ARBA" id="ARBA00004651"/>
    </source>
</evidence>
<dbReference type="Pfam" id="PF00482">
    <property type="entry name" value="T2SSF"/>
    <property type="match status" value="1"/>
</dbReference>
<dbReference type="InterPro" id="IPR018076">
    <property type="entry name" value="T2SS_GspF_dom"/>
</dbReference>
<dbReference type="AlphaFoldDB" id="A0A2S0WNW0"/>
<dbReference type="PANTHER" id="PTHR35007">
    <property type="entry name" value="INTEGRAL MEMBRANE PROTEIN-RELATED"/>
    <property type="match status" value="1"/>
</dbReference>
<dbReference type="GO" id="GO:0005886">
    <property type="term" value="C:plasma membrane"/>
    <property type="evidence" value="ECO:0007669"/>
    <property type="project" value="UniProtKB-SubCell"/>
</dbReference>
<keyword evidence="3" id="KW-0812">Transmembrane</keyword>
<keyword evidence="4" id="KW-1133">Transmembrane helix</keyword>
<evidence type="ECO:0000313" key="7">
    <source>
        <dbReference type="Proteomes" id="UP000244384"/>
    </source>
</evidence>
<dbReference type="OrthoDB" id="3217742at2"/>
<evidence type="ECO:0000313" key="6">
    <source>
        <dbReference type="EMBL" id="AWB92992.1"/>
    </source>
</evidence>
<proteinExistence type="predicted"/>
<keyword evidence="5" id="KW-0472">Membrane</keyword>
<accession>A0A5F2EWE5</accession>
<evidence type="ECO:0000256" key="3">
    <source>
        <dbReference type="ARBA" id="ARBA00022692"/>
    </source>
</evidence>
<evidence type="ECO:0000256" key="2">
    <source>
        <dbReference type="ARBA" id="ARBA00022475"/>
    </source>
</evidence>
<dbReference type="Proteomes" id="UP000244384">
    <property type="component" value="Chromosome"/>
</dbReference>
<dbReference type="PANTHER" id="PTHR35007:SF2">
    <property type="entry name" value="PILUS ASSEMBLE PROTEIN"/>
    <property type="match status" value="1"/>
</dbReference>
<dbReference type="Gene3D" id="1.20.81.30">
    <property type="entry name" value="Type II secretion system (T2SS), domain F"/>
    <property type="match status" value="1"/>
</dbReference>
<protein>
    <submittedName>
        <fullName evidence="6">Type II secretion system protein F</fullName>
    </submittedName>
</protein>
<comment type="subcellular location">
    <subcellularLocation>
        <location evidence="1">Cell membrane</location>
        <topology evidence="1">Multi-pass membrane protein</topology>
    </subcellularLocation>
</comment>
<gene>
    <name evidence="6" type="ORF">C3E78_12685</name>
</gene>
<reference evidence="7" key="1">
    <citation type="submission" date="2018-01" db="EMBL/GenBank/DDBJ databases">
        <authorList>
            <person name="Li J."/>
        </authorList>
    </citation>
    <scope>NUCLEOTIDE SEQUENCE [LARGE SCALE GENOMIC DNA]</scope>
    <source>
        <strain evidence="7">592</strain>
    </source>
</reference>
<dbReference type="RefSeq" id="WP_108578926.1">
    <property type="nucleotide sequence ID" value="NZ_CP026952.1"/>
</dbReference>
<evidence type="ECO:0000256" key="4">
    <source>
        <dbReference type="ARBA" id="ARBA00022989"/>
    </source>
</evidence>
<dbReference type="KEGG" id="aez:C3E78_12685"/>
<keyword evidence="7" id="KW-1185">Reference proteome</keyword>
<keyword evidence="2" id="KW-1003">Cell membrane</keyword>
<accession>A0A2S0WNW0</accession>